<reference evidence="1 2" key="1">
    <citation type="submission" date="2018-12" db="EMBL/GenBank/DDBJ databases">
        <title>Sequencing of bacterial isolates from soil warming experiment in Harvard Forest, Massachusetts, USA.</title>
        <authorList>
            <person name="Deangelis K."/>
        </authorList>
    </citation>
    <scope>NUCLEOTIDE SEQUENCE [LARGE SCALE GENOMIC DNA]</scope>
    <source>
        <strain evidence="1 2">EB153</strain>
    </source>
</reference>
<accession>A0A428MP11</accession>
<protein>
    <submittedName>
        <fullName evidence="1">Uncharacterized protein</fullName>
    </submittedName>
</protein>
<proteinExistence type="predicted"/>
<dbReference type="Proteomes" id="UP000269669">
    <property type="component" value="Unassembled WGS sequence"/>
</dbReference>
<sequence length="78" mass="8320">MPRFFRTSTKGNVNMGTLSLVEMGETDTAEHSGNCLVAQTLNVPTMRMASHNQGTPGYGCVLSGIIGVTQSFRRAAQS</sequence>
<organism evidence="1 2">
    <name type="scientific">Edaphobacter aggregans</name>
    <dbReference type="NCBI Taxonomy" id="570835"/>
    <lineage>
        <taxon>Bacteria</taxon>
        <taxon>Pseudomonadati</taxon>
        <taxon>Acidobacteriota</taxon>
        <taxon>Terriglobia</taxon>
        <taxon>Terriglobales</taxon>
        <taxon>Acidobacteriaceae</taxon>
        <taxon>Edaphobacter</taxon>
    </lineage>
</organism>
<keyword evidence="2" id="KW-1185">Reference proteome</keyword>
<gene>
    <name evidence="1" type="ORF">EDE15_4209</name>
</gene>
<evidence type="ECO:0000313" key="2">
    <source>
        <dbReference type="Proteomes" id="UP000269669"/>
    </source>
</evidence>
<name>A0A428MP11_9BACT</name>
<comment type="caution">
    <text evidence="1">The sequence shown here is derived from an EMBL/GenBank/DDBJ whole genome shotgun (WGS) entry which is preliminary data.</text>
</comment>
<dbReference type="AlphaFoldDB" id="A0A428MP11"/>
<evidence type="ECO:0000313" key="1">
    <source>
        <dbReference type="EMBL" id="RSL18619.1"/>
    </source>
</evidence>
<dbReference type="EMBL" id="RSDW01000001">
    <property type="protein sequence ID" value="RSL18619.1"/>
    <property type="molecule type" value="Genomic_DNA"/>
</dbReference>